<comment type="caution">
    <text evidence="1">The sequence shown here is derived from an EMBL/GenBank/DDBJ whole genome shotgun (WGS) entry which is preliminary data.</text>
</comment>
<organism evidence="1 2">
    <name type="scientific">Chlorella ohadii</name>
    <dbReference type="NCBI Taxonomy" id="2649997"/>
    <lineage>
        <taxon>Eukaryota</taxon>
        <taxon>Viridiplantae</taxon>
        <taxon>Chlorophyta</taxon>
        <taxon>core chlorophytes</taxon>
        <taxon>Trebouxiophyceae</taxon>
        <taxon>Chlorellales</taxon>
        <taxon>Chlorellaceae</taxon>
        <taxon>Chlorella clade</taxon>
        <taxon>Chlorella</taxon>
    </lineage>
</organism>
<name>A0AAD5H5V6_9CHLO</name>
<dbReference type="Gene3D" id="3.40.1000.10">
    <property type="entry name" value="Mog1/PsbP, alpha/beta/alpha sandwich"/>
    <property type="match status" value="1"/>
</dbReference>
<evidence type="ECO:0000313" key="1">
    <source>
        <dbReference type="EMBL" id="KAI7840487.1"/>
    </source>
</evidence>
<keyword evidence="2" id="KW-1185">Reference proteome</keyword>
<accession>A0AAD5H5V6</accession>
<evidence type="ECO:0000313" key="2">
    <source>
        <dbReference type="Proteomes" id="UP001205105"/>
    </source>
</evidence>
<dbReference type="EMBL" id="JADXDR010000079">
    <property type="protein sequence ID" value="KAI7840487.1"/>
    <property type="molecule type" value="Genomic_DNA"/>
</dbReference>
<proteinExistence type="predicted"/>
<reference evidence="1" key="1">
    <citation type="submission" date="2020-11" db="EMBL/GenBank/DDBJ databases">
        <title>Chlorella ohadii genome sequencing and assembly.</title>
        <authorList>
            <person name="Murik O."/>
            <person name="Treves H."/>
            <person name="Kedem I."/>
            <person name="Shotland Y."/>
            <person name="Kaplan A."/>
        </authorList>
    </citation>
    <scope>NUCLEOTIDE SEQUENCE</scope>
    <source>
        <strain evidence="1">1</strain>
    </source>
</reference>
<protein>
    <submittedName>
        <fullName evidence="1">Uncharacterized protein</fullName>
    </submittedName>
</protein>
<gene>
    <name evidence="1" type="ORF">COHA_005788</name>
</gene>
<dbReference type="Proteomes" id="UP001205105">
    <property type="component" value="Unassembled WGS sequence"/>
</dbReference>
<sequence>MCAVVSYSLAKEGEPAPAIVCNSKQLKTSTFQHTMSAVFSYSLAKEGEAERTVFQSVALGNTGRYNKLFTLNATCTAADLEQYGPVLKGIVDSFRPPAPLAI</sequence>
<dbReference type="AlphaFoldDB" id="A0AAD5H5V6"/>